<keyword evidence="3" id="KW-0808">Transferase</keyword>
<dbReference type="GO" id="GO:0036498">
    <property type="term" value="P:IRE1-mediated unfolded protein response"/>
    <property type="evidence" value="ECO:0007669"/>
    <property type="project" value="TreeGrafter"/>
</dbReference>
<dbReference type="GO" id="GO:0051082">
    <property type="term" value="F:unfolded protein binding"/>
    <property type="evidence" value="ECO:0007669"/>
    <property type="project" value="TreeGrafter"/>
</dbReference>
<evidence type="ECO:0000256" key="3">
    <source>
        <dbReference type="ARBA" id="ARBA00022679"/>
    </source>
</evidence>
<dbReference type="EC" id="2.7.11.1" evidence="1"/>
<dbReference type="Gene3D" id="3.30.200.20">
    <property type="entry name" value="Phosphorylase Kinase, domain 1"/>
    <property type="match status" value="1"/>
</dbReference>
<evidence type="ECO:0000256" key="6">
    <source>
        <dbReference type="ARBA" id="ARBA00022840"/>
    </source>
</evidence>
<reference evidence="9 10" key="1">
    <citation type="submission" date="2016-03" db="EMBL/GenBank/DDBJ databases">
        <title>EvidentialGene: Evidence-directed Construction of Genes on Genomes.</title>
        <authorList>
            <person name="Gilbert D.G."/>
            <person name="Choi J.-H."/>
            <person name="Mockaitis K."/>
            <person name="Colbourne J."/>
            <person name="Pfrender M."/>
        </authorList>
    </citation>
    <scope>NUCLEOTIDE SEQUENCE [LARGE SCALE GENOMIC DNA]</scope>
    <source>
        <strain evidence="9 10">Xinb3</strain>
        <tissue evidence="9">Complete organism</tissue>
    </source>
</reference>
<dbReference type="EMBL" id="LRGB01006468">
    <property type="protein sequence ID" value="KZS01624.1"/>
    <property type="molecule type" value="Genomic_DNA"/>
</dbReference>
<comment type="caution">
    <text evidence="9">The sequence shown here is derived from an EMBL/GenBank/DDBJ whole genome shotgun (WGS) entry which is preliminary data.</text>
</comment>
<dbReference type="GO" id="GO:0004674">
    <property type="term" value="F:protein serine/threonine kinase activity"/>
    <property type="evidence" value="ECO:0007669"/>
    <property type="project" value="UniProtKB-KW"/>
</dbReference>
<organism evidence="9 10">
    <name type="scientific">Daphnia magna</name>
    <dbReference type="NCBI Taxonomy" id="35525"/>
    <lineage>
        <taxon>Eukaryota</taxon>
        <taxon>Metazoa</taxon>
        <taxon>Ecdysozoa</taxon>
        <taxon>Arthropoda</taxon>
        <taxon>Crustacea</taxon>
        <taxon>Branchiopoda</taxon>
        <taxon>Diplostraca</taxon>
        <taxon>Cladocera</taxon>
        <taxon>Anomopoda</taxon>
        <taxon>Daphniidae</taxon>
        <taxon>Daphnia</taxon>
    </lineage>
</organism>
<dbReference type="PANTHER" id="PTHR13954:SF6">
    <property type="entry name" value="NON-SPECIFIC SERINE_THREONINE PROTEIN KINASE"/>
    <property type="match status" value="1"/>
</dbReference>
<gene>
    <name evidence="9" type="ORF">APZ42_001667</name>
</gene>
<feature type="domain" description="Protein kinase" evidence="8">
    <location>
        <begin position="13"/>
        <end position="220"/>
    </location>
</feature>
<dbReference type="GO" id="GO:1990604">
    <property type="term" value="C:IRE1-TRAF2-ASK1 complex"/>
    <property type="evidence" value="ECO:0007669"/>
    <property type="project" value="TreeGrafter"/>
</dbReference>
<name>A0A162D034_9CRUS</name>
<accession>A0A162D034</accession>
<dbReference type="InterPro" id="IPR017441">
    <property type="entry name" value="Protein_kinase_ATP_BS"/>
</dbReference>
<protein>
    <recommendedName>
        <fullName evidence="1">non-specific serine/threonine protein kinase</fullName>
        <ecNumber evidence="1">2.7.11.1</ecNumber>
    </recommendedName>
</protein>
<keyword evidence="10" id="KW-1185">Reference proteome</keyword>
<dbReference type="GO" id="GO:0005524">
    <property type="term" value="F:ATP binding"/>
    <property type="evidence" value="ECO:0007669"/>
    <property type="project" value="UniProtKB-UniRule"/>
</dbReference>
<dbReference type="Gene3D" id="1.10.510.10">
    <property type="entry name" value="Transferase(Phosphotransferase) domain 1"/>
    <property type="match status" value="1"/>
</dbReference>
<keyword evidence="6 7" id="KW-0067">ATP-binding</keyword>
<dbReference type="OrthoDB" id="6373300at2759"/>
<dbReference type="PROSITE" id="PS50011">
    <property type="entry name" value="PROTEIN_KINASE_DOM"/>
    <property type="match status" value="1"/>
</dbReference>
<sequence>MFSWFRVGKKIKYDRKAIIGEGGFGTVYEGEFGGRKVAVKRVELHLVNNREEAMLKLDHPNIVKLFHCESDDDFMYYAMELCDASLDQLFLKSNNPRKYKGPMPRHIEAFQQLASGLEHIHSKKLIHRNIKPNNILISATSARRHIEVTLKWAGFGLAKSVNEKGLHSWSGVRGTRTWYAPEVLEKLMEGKKAEQEEFWGTVQSDVFDLGLVFGFIFLNG</sequence>
<dbReference type="InterPro" id="IPR045133">
    <property type="entry name" value="IRE1/2-like"/>
</dbReference>
<dbReference type="InterPro" id="IPR011009">
    <property type="entry name" value="Kinase-like_dom_sf"/>
</dbReference>
<dbReference type="STRING" id="35525.A0A162D034"/>
<dbReference type="SUPFAM" id="SSF56112">
    <property type="entry name" value="Protein kinase-like (PK-like)"/>
    <property type="match status" value="1"/>
</dbReference>
<dbReference type="GO" id="GO:0004521">
    <property type="term" value="F:RNA endonuclease activity"/>
    <property type="evidence" value="ECO:0007669"/>
    <property type="project" value="InterPro"/>
</dbReference>
<keyword evidence="5" id="KW-0418">Kinase</keyword>
<dbReference type="Pfam" id="PF00069">
    <property type="entry name" value="Pkinase"/>
    <property type="match status" value="1"/>
</dbReference>
<dbReference type="InterPro" id="IPR000719">
    <property type="entry name" value="Prot_kinase_dom"/>
</dbReference>
<evidence type="ECO:0000256" key="1">
    <source>
        <dbReference type="ARBA" id="ARBA00012513"/>
    </source>
</evidence>
<feature type="non-terminal residue" evidence="9">
    <location>
        <position position="220"/>
    </location>
</feature>
<evidence type="ECO:0000256" key="2">
    <source>
        <dbReference type="ARBA" id="ARBA00022527"/>
    </source>
</evidence>
<evidence type="ECO:0000256" key="5">
    <source>
        <dbReference type="ARBA" id="ARBA00022777"/>
    </source>
</evidence>
<feature type="binding site" evidence="7">
    <location>
        <position position="40"/>
    </location>
    <ligand>
        <name>ATP</name>
        <dbReference type="ChEBI" id="CHEBI:30616"/>
    </ligand>
</feature>
<dbReference type="GO" id="GO:0070059">
    <property type="term" value="P:intrinsic apoptotic signaling pathway in response to endoplasmic reticulum stress"/>
    <property type="evidence" value="ECO:0007669"/>
    <property type="project" value="TreeGrafter"/>
</dbReference>
<dbReference type="Proteomes" id="UP000076858">
    <property type="component" value="Unassembled WGS sequence"/>
</dbReference>
<evidence type="ECO:0000259" key="8">
    <source>
        <dbReference type="PROSITE" id="PS50011"/>
    </source>
</evidence>
<dbReference type="FunFam" id="3.30.200.20:FF:000077">
    <property type="entry name" value="Putative Serine/threonine-protein kinase/endoribonuclease IRE1"/>
    <property type="match status" value="1"/>
</dbReference>
<keyword evidence="4 7" id="KW-0547">Nucleotide-binding</keyword>
<dbReference type="AlphaFoldDB" id="A0A162D034"/>
<keyword evidence="2" id="KW-0723">Serine/threonine-protein kinase</keyword>
<evidence type="ECO:0000313" key="10">
    <source>
        <dbReference type="Proteomes" id="UP000076858"/>
    </source>
</evidence>
<evidence type="ECO:0000313" key="9">
    <source>
        <dbReference type="EMBL" id="KZS01624.1"/>
    </source>
</evidence>
<proteinExistence type="predicted"/>
<evidence type="ECO:0000256" key="7">
    <source>
        <dbReference type="PROSITE-ProRule" id="PRU10141"/>
    </source>
</evidence>
<evidence type="ECO:0000256" key="4">
    <source>
        <dbReference type="ARBA" id="ARBA00022741"/>
    </source>
</evidence>
<dbReference type="PANTHER" id="PTHR13954">
    <property type="entry name" value="IRE1-RELATED"/>
    <property type="match status" value="1"/>
</dbReference>
<dbReference type="PROSITE" id="PS00107">
    <property type="entry name" value="PROTEIN_KINASE_ATP"/>
    <property type="match status" value="1"/>
</dbReference>